<evidence type="ECO:0000256" key="1">
    <source>
        <dbReference type="ARBA" id="ARBA00004196"/>
    </source>
</evidence>
<dbReference type="Pfam" id="PF08534">
    <property type="entry name" value="Redoxin"/>
    <property type="match status" value="1"/>
</dbReference>
<feature type="domain" description="Thioredoxin" evidence="5">
    <location>
        <begin position="381"/>
        <end position="539"/>
    </location>
</feature>
<proteinExistence type="predicted"/>
<evidence type="ECO:0000313" key="6">
    <source>
        <dbReference type="EMBL" id="MFD2920202.1"/>
    </source>
</evidence>
<keyword evidence="7" id="KW-1185">Reference proteome</keyword>
<protein>
    <submittedName>
        <fullName evidence="6">TlpA family protein disulfide reductase</fullName>
    </submittedName>
</protein>
<reference evidence="7" key="1">
    <citation type="journal article" date="2019" name="Int. J. Syst. Evol. Microbiol.">
        <title>The Global Catalogue of Microorganisms (GCM) 10K type strain sequencing project: providing services to taxonomists for standard genome sequencing and annotation.</title>
        <authorList>
            <consortium name="The Broad Institute Genomics Platform"/>
            <consortium name="The Broad Institute Genome Sequencing Center for Infectious Disease"/>
            <person name="Wu L."/>
            <person name="Ma J."/>
        </authorList>
    </citation>
    <scope>NUCLEOTIDE SEQUENCE [LARGE SCALE GENOMIC DNA]</scope>
    <source>
        <strain evidence="7">KCTC 23299</strain>
    </source>
</reference>
<gene>
    <name evidence="6" type="ORF">ACFS6H_10810</name>
</gene>
<keyword evidence="2" id="KW-0201">Cytochrome c-type biogenesis</keyword>
<dbReference type="CDD" id="cd02966">
    <property type="entry name" value="TlpA_like_family"/>
    <property type="match status" value="1"/>
</dbReference>
<sequence length="539" mass="62348">MRHIFTLILLFGVWTVHAQTNIIVPKNVQNWIDKELAKAPDKTLMKDFNKGDFFAPKTSRVIGYLTGYNAAGSYTTGMIYTANNLTREDYPTVVKINPDGSFEADFILQYPQINNINIDDVWIPFYLEPGQTVAVIVDKAKQEAQKLDKGYYRYAGTTGRINNELAAINFQSIKYTELNDAVKTMAPDDFKKATLAKWKNAKAQLRKEFKQKKIAATTQLIALANQDVLFATNLFDYAMYREYEKADTANKIVQLPLEPSFFNFINDLDLNNRELLISSEFSTFINRLEYSEPIFKANRLVNNETPALEREQRKYQVTDSLFYVLGPQHSNLILQIIHIRALPFTLRYVFDKVTEADKNSYLSFSKKQLTEQFLAQEQDRLATADLKRKSNIGTDLPDTRAAQIFKDIINRYKGKRLYVDFWATTCGPCVAGIKSNYAVREQFNNTPEFDFVFITSEDESPKEDYNKFIQEQKLGNTHYLKISDYHYLRELFKFNGIPRYVIINEEGKLVDDNFQMYSFKADVKKHFPQYSAVIDGLSK</sequence>
<evidence type="ECO:0000256" key="3">
    <source>
        <dbReference type="ARBA" id="ARBA00023157"/>
    </source>
</evidence>
<dbReference type="SUPFAM" id="SSF52833">
    <property type="entry name" value="Thioredoxin-like"/>
    <property type="match status" value="1"/>
</dbReference>
<dbReference type="PANTHER" id="PTHR42852">
    <property type="entry name" value="THIOL:DISULFIDE INTERCHANGE PROTEIN DSBE"/>
    <property type="match status" value="1"/>
</dbReference>
<dbReference type="InterPro" id="IPR013766">
    <property type="entry name" value="Thioredoxin_domain"/>
</dbReference>
<dbReference type="RefSeq" id="WP_386098196.1">
    <property type="nucleotide sequence ID" value="NZ_JBHUOZ010000003.1"/>
</dbReference>
<dbReference type="InterPro" id="IPR050553">
    <property type="entry name" value="Thioredoxin_ResA/DsbE_sf"/>
</dbReference>
<evidence type="ECO:0000256" key="4">
    <source>
        <dbReference type="ARBA" id="ARBA00023284"/>
    </source>
</evidence>
<evidence type="ECO:0000313" key="7">
    <source>
        <dbReference type="Proteomes" id="UP001597511"/>
    </source>
</evidence>
<name>A0ABW6A617_9BACT</name>
<dbReference type="Gene3D" id="3.40.30.10">
    <property type="entry name" value="Glutaredoxin"/>
    <property type="match status" value="1"/>
</dbReference>
<accession>A0ABW6A617</accession>
<dbReference type="InterPro" id="IPR036249">
    <property type="entry name" value="Thioredoxin-like_sf"/>
</dbReference>
<comment type="caution">
    <text evidence="6">The sequence shown here is derived from an EMBL/GenBank/DDBJ whole genome shotgun (WGS) entry which is preliminary data.</text>
</comment>
<evidence type="ECO:0000256" key="2">
    <source>
        <dbReference type="ARBA" id="ARBA00022748"/>
    </source>
</evidence>
<dbReference type="PANTHER" id="PTHR42852:SF6">
    <property type="entry name" value="THIOL:DISULFIDE INTERCHANGE PROTEIN DSBE"/>
    <property type="match status" value="1"/>
</dbReference>
<dbReference type="InterPro" id="IPR013740">
    <property type="entry name" value="Redoxin"/>
</dbReference>
<keyword evidence="4" id="KW-0676">Redox-active center</keyword>
<dbReference type="Proteomes" id="UP001597511">
    <property type="component" value="Unassembled WGS sequence"/>
</dbReference>
<dbReference type="PROSITE" id="PS51352">
    <property type="entry name" value="THIOREDOXIN_2"/>
    <property type="match status" value="1"/>
</dbReference>
<comment type="subcellular location">
    <subcellularLocation>
        <location evidence="1">Cell envelope</location>
    </subcellularLocation>
</comment>
<organism evidence="6 7">
    <name type="scientific">Terrimonas rubra</name>
    <dbReference type="NCBI Taxonomy" id="1035890"/>
    <lineage>
        <taxon>Bacteria</taxon>
        <taxon>Pseudomonadati</taxon>
        <taxon>Bacteroidota</taxon>
        <taxon>Chitinophagia</taxon>
        <taxon>Chitinophagales</taxon>
        <taxon>Chitinophagaceae</taxon>
        <taxon>Terrimonas</taxon>
    </lineage>
</organism>
<evidence type="ECO:0000259" key="5">
    <source>
        <dbReference type="PROSITE" id="PS51352"/>
    </source>
</evidence>
<keyword evidence="3" id="KW-1015">Disulfide bond</keyword>
<dbReference type="EMBL" id="JBHUOZ010000003">
    <property type="protein sequence ID" value="MFD2920202.1"/>
    <property type="molecule type" value="Genomic_DNA"/>
</dbReference>